<dbReference type="KEGG" id="sbk:SHEWBE_3499"/>
<evidence type="ECO:0000256" key="1">
    <source>
        <dbReference type="SAM" id="Phobius"/>
    </source>
</evidence>
<keyword evidence="1" id="KW-0472">Membrane</keyword>
<evidence type="ECO:0000313" key="2">
    <source>
        <dbReference type="EMBL" id="SQH77462.1"/>
    </source>
</evidence>
<feature type="transmembrane region" description="Helical" evidence="1">
    <location>
        <begin position="12"/>
        <end position="40"/>
    </location>
</feature>
<dbReference type="EMBL" id="LS483452">
    <property type="protein sequence ID" value="SQH77462.1"/>
    <property type="molecule type" value="Genomic_DNA"/>
</dbReference>
<dbReference type="AlphaFoldDB" id="A0A330M5T0"/>
<gene>
    <name evidence="2" type="ORF">SHEWBE_3499</name>
</gene>
<reference evidence="3" key="1">
    <citation type="submission" date="2018-06" db="EMBL/GenBank/DDBJ databases">
        <authorList>
            <person name="Cea G.-C."/>
            <person name="William W."/>
        </authorList>
    </citation>
    <scope>NUCLEOTIDE SEQUENCE [LARGE SCALE GENOMIC DNA]</scope>
    <source>
        <strain evidence="3">DB21MT-2</strain>
    </source>
</reference>
<dbReference type="Proteomes" id="UP000250123">
    <property type="component" value="Chromosome SHEWBE"/>
</dbReference>
<accession>A0A330M5T0</accession>
<sequence>MLKVCGNNDYFVSFLSVVTAVVFRIACFFTFFTLGFYLLLPDASTLSLGINVAG</sequence>
<evidence type="ECO:0000313" key="3">
    <source>
        <dbReference type="Proteomes" id="UP000250123"/>
    </source>
</evidence>
<name>A0A330M5T0_9GAMM</name>
<protein>
    <submittedName>
        <fullName evidence="2">Uncharacterized protein</fullName>
    </submittedName>
</protein>
<keyword evidence="1" id="KW-1133">Transmembrane helix</keyword>
<organism evidence="2 3">
    <name type="scientific">Shewanella benthica</name>
    <dbReference type="NCBI Taxonomy" id="43661"/>
    <lineage>
        <taxon>Bacteria</taxon>
        <taxon>Pseudomonadati</taxon>
        <taxon>Pseudomonadota</taxon>
        <taxon>Gammaproteobacteria</taxon>
        <taxon>Alteromonadales</taxon>
        <taxon>Shewanellaceae</taxon>
        <taxon>Shewanella</taxon>
    </lineage>
</organism>
<proteinExistence type="predicted"/>
<keyword evidence="1" id="KW-0812">Transmembrane</keyword>